<dbReference type="Pfam" id="PF13419">
    <property type="entry name" value="HAD_2"/>
    <property type="match status" value="1"/>
</dbReference>
<evidence type="ECO:0000313" key="1">
    <source>
        <dbReference type="EMBL" id="MDM8274074.1"/>
    </source>
</evidence>
<protein>
    <submittedName>
        <fullName evidence="1">HAD family phosphatase</fullName>
    </submittedName>
</protein>
<dbReference type="EMBL" id="JAUDDZ010000001">
    <property type="protein sequence ID" value="MDM8274074.1"/>
    <property type="molecule type" value="Genomic_DNA"/>
</dbReference>
<sequence>MSSSATSCKRMPRAFIFDCDGTLLDSMGTWLSIQPKLLETYGIQGLTSDDFAEFEHLSVEDECAAYRVKWGLSASGDEIYGRLMDMLREEYANVIPARVGAAEFLAAAHEAGIPMAIATSTPDFLVRSGLEHHGLASYFSNITTTGEAGRSKQHPDVYNLALARLSKDRDLGEVDHGDVWVFEDAAFGLMSSGEAGYRRVGIFDPAGRTTRDEVERLSDIFIDEYPELTLDAIYSYGG</sequence>
<keyword evidence="2" id="KW-1185">Reference proteome</keyword>
<dbReference type="Proteomes" id="UP001529421">
    <property type="component" value="Unassembled WGS sequence"/>
</dbReference>
<dbReference type="CDD" id="cd07505">
    <property type="entry name" value="HAD_BPGM-like"/>
    <property type="match status" value="1"/>
</dbReference>
<dbReference type="InterPro" id="IPR023214">
    <property type="entry name" value="HAD_sf"/>
</dbReference>
<dbReference type="Gene3D" id="3.40.50.1000">
    <property type="entry name" value="HAD superfamily/HAD-like"/>
    <property type="match status" value="1"/>
</dbReference>
<dbReference type="SFLD" id="SFLDS00003">
    <property type="entry name" value="Haloacid_Dehalogenase"/>
    <property type="match status" value="1"/>
</dbReference>
<proteinExistence type="predicted"/>
<reference evidence="1 2" key="2">
    <citation type="submission" date="2023-06" db="EMBL/GenBank/DDBJ databases">
        <authorList>
            <person name="Zeman M."/>
            <person name="Kubasova T."/>
            <person name="Jahodarova E."/>
            <person name="Nykrynova M."/>
            <person name="Rychlik I."/>
        </authorList>
    </citation>
    <scope>NUCLEOTIDE SEQUENCE [LARGE SCALE GENOMIC DNA]</scope>
    <source>
        <strain evidence="1 2">154_Feed</strain>
    </source>
</reference>
<gene>
    <name evidence="1" type="ORF">QUW28_00960</name>
</gene>
<dbReference type="InterPro" id="IPR036412">
    <property type="entry name" value="HAD-like_sf"/>
</dbReference>
<dbReference type="RefSeq" id="WP_239462226.1">
    <property type="nucleotide sequence ID" value="NZ_JACJKQ010000001.1"/>
</dbReference>
<dbReference type="SFLD" id="SFLDG01129">
    <property type="entry name" value="C1.5:_HAD__Beta-PGM__Phosphata"/>
    <property type="match status" value="1"/>
</dbReference>
<dbReference type="InterPro" id="IPR041492">
    <property type="entry name" value="HAD_2"/>
</dbReference>
<reference evidence="2" key="1">
    <citation type="submission" date="2023-06" db="EMBL/GenBank/DDBJ databases">
        <title>Identification and characterization of horizontal gene transfer across gut microbiota members of farm animals based on homology search.</title>
        <authorList>
            <person name="Zeman M."/>
            <person name="Kubasova T."/>
            <person name="Jahodarova E."/>
            <person name="Nykrynova M."/>
            <person name="Rychlik I."/>
        </authorList>
    </citation>
    <scope>NUCLEOTIDE SEQUENCE [LARGE SCALE GENOMIC DNA]</scope>
    <source>
        <strain evidence="2">154_Feed</strain>
    </source>
</reference>
<dbReference type="Gene3D" id="1.10.150.240">
    <property type="entry name" value="Putative phosphatase, domain 2"/>
    <property type="match status" value="1"/>
</dbReference>
<comment type="caution">
    <text evidence="1">The sequence shown here is derived from an EMBL/GenBank/DDBJ whole genome shotgun (WGS) entry which is preliminary data.</text>
</comment>
<dbReference type="SUPFAM" id="SSF56784">
    <property type="entry name" value="HAD-like"/>
    <property type="match status" value="1"/>
</dbReference>
<dbReference type="InterPro" id="IPR023198">
    <property type="entry name" value="PGP-like_dom2"/>
</dbReference>
<organism evidence="1 2">
    <name type="scientific">Enorma phocaeensis</name>
    <dbReference type="NCBI Taxonomy" id="1871019"/>
    <lineage>
        <taxon>Bacteria</taxon>
        <taxon>Bacillati</taxon>
        <taxon>Actinomycetota</taxon>
        <taxon>Coriobacteriia</taxon>
        <taxon>Coriobacteriales</taxon>
        <taxon>Coriobacteriaceae</taxon>
        <taxon>Enorma</taxon>
    </lineage>
</organism>
<accession>A0ABT7V6E9</accession>
<name>A0ABT7V6E9_9ACTN</name>
<dbReference type="PANTHER" id="PTHR18901:SF38">
    <property type="entry name" value="PSEUDOURIDINE-5'-PHOSPHATASE"/>
    <property type="match status" value="1"/>
</dbReference>
<evidence type="ECO:0000313" key="2">
    <source>
        <dbReference type="Proteomes" id="UP001529421"/>
    </source>
</evidence>
<dbReference type="PANTHER" id="PTHR18901">
    <property type="entry name" value="2-DEOXYGLUCOSE-6-PHOSPHATE PHOSPHATASE 2"/>
    <property type="match status" value="1"/>
</dbReference>